<dbReference type="GO" id="GO:0016779">
    <property type="term" value="F:nucleotidyltransferase activity"/>
    <property type="evidence" value="ECO:0007669"/>
    <property type="project" value="InterPro"/>
</dbReference>
<dbReference type="Pfam" id="PF01909">
    <property type="entry name" value="NTP_transf_2"/>
    <property type="match status" value="1"/>
</dbReference>
<protein>
    <recommendedName>
        <fullName evidence="1">Polymerase nucleotidyl transferase domain-containing protein</fullName>
    </recommendedName>
</protein>
<reference evidence="2 3" key="1">
    <citation type="journal article" date="2016" name="Environ. Microbiol.">
        <title>Genomic resolution of a cold subsurface aquifer community provides metabolic insights for novel microbes adapted to high CO concentrations.</title>
        <authorList>
            <person name="Probst A.J."/>
            <person name="Castelle C.J."/>
            <person name="Singh A."/>
            <person name="Brown C.T."/>
            <person name="Anantharaman K."/>
            <person name="Sharon I."/>
            <person name="Hug L.A."/>
            <person name="Burstein D."/>
            <person name="Emerson J.B."/>
            <person name="Thomas B.C."/>
            <person name="Banfield J.F."/>
        </authorList>
    </citation>
    <scope>NUCLEOTIDE SEQUENCE [LARGE SCALE GENOMIC DNA]</scope>
    <source>
        <strain evidence="2">CG2_30_33_16</strain>
    </source>
</reference>
<dbReference type="SUPFAM" id="SSF81301">
    <property type="entry name" value="Nucleotidyltransferase"/>
    <property type="match status" value="1"/>
</dbReference>
<dbReference type="EMBL" id="MNZM01000081">
    <property type="protein sequence ID" value="OIP83565.1"/>
    <property type="molecule type" value="Genomic_DNA"/>
</dbReference>
<comment type="caution">
    <text evidence="2">The sequence shown here is derived from an EMBL/GenBank/DDBJ whole genome shotgun (WGS) entry which is preliminary data.</text>
</comment>
<evidence type="ECO:0000259" key="1">
    <source>
        <dbReference type="Pfam" id="PF01909"/>
    </source>
</evidence>
<gene>
    <name evidence="2" type="ORF">AUK04_03315</name>
</gene>
<evidence type="ECO:0000313" key="2">
    <source>
        <dbReference type="EMBL" id="OIP83565.1"/>
    </source>
</evidence>
<dbReference type="InterPro" id="IPR043519">
    <property type="entry name" value="NT_sf"/>
</dbReference>
<proteinExistence type="predicted"/>
<dbReference type="InterPro" id="IPR052548">
    <property type="entry name" value="Type_VII_TA_antitoxin"/>
</dbReference>
<dbReference type="PANTHER" id="PTHR33933">
    <property type="entry name" value="NUCLEOTIDYLTRANSFERASE"/>
    <property type="match status" value="1"/>
</dbReference>
<organism evidence="2 3">
    <name type="scientific">Candidatus Roizmanbacteria bacterium CG2_30_33_16</name>
    <dbReference type="NCBI Taxonomy" id="1805340"/>
    <lineage>
        <taxon>Bacteria</taxon>
        <taxon>Candidatus Roizmaniibacteriota</taxon>
    </lineage>
</organism>
<name>A0A1J5HEF8_9BACT</name>
<dbReference type="AlphaFoldDB" id="A0A1J5HEF8"/>
<dbReference type="Gene3D" id="3.30.460.10">
    <property type="entry name" value="Beta Polymerase, domain 2"/>
    <property type="match status" value="1"/>
</dbReference>
<feature type="domain" description="Polymerase nucleotidyl transferase" evidence="1">
    <location>
        <begin position="14"/>
        <end position="104"/>
    </location>
</feature>
<dbReference type="Proteomes" id="UP000183758">
    <property type="component" value="Unassembled WGS sequence"/>
</dbReference>
<evidence type="ECO:0000313" key="3">
    <source>
        <dbReference type="Proteomes" id="UP000183758"/>
    </source>
</evidence>
<dbReference type="InterPro" id="IPR002934">
    <property type="entry name" value="Polymerase_NTP_transf_dom"/>
</dbReference>
<dbReference type="PANTHER" id="PTHR33933:SF1">
    <property type="entry name" value="PROTEIN ADENYLYLTRANSFERASE MNTA-RELATED"/>
    <property type="match status" value="1"/>
</dbReference>
<accession>A0A1J5HEF8</accession>
<sequence>MGRKKINKEIKQYVIRLKRALNPEKIVLFGSFARGDATKWSDIDLLVVADFPKINSNKRFDILYDLHEGLIKEHDIHAYGVTPQEFKSIKQWSILNDVKKEGVVLYQKHIN</sequence>
<dbReference type="CDD" id="cd05403">
    <property type="entry name" value="NT_KNTase_like"/>
    <property type="match status" value="1"/>
</dbReference>